<protein>
    <submittedName>
        <fullName evidence="1">Uncharacterized protein</fullName>
    </submittedName>
</protein>
<keyword evidence="2" id="KW-1185">Reference proteome</keyword>
<evidence type="ECO:0000313" key="2">
    <source>
        <dbReference type="Proteomes" id="UP000828390"/>
    </source>
</evidence>
<dbReference type="EMBL" id="JAIWYP010000012">
    <property type="protein sequence ID" value="KAH3724630.1"/>
    <property type="molecule type" value="Genomic_DNA"/>
</dbReference>
<accession>A0A9D4HN30</accession>
<reference evidence="1" key="1">
    <citation type="journal article" date="2019" name="bioRxiv">
        <title>The Genome of the Zebra Mussel, Dreissena polymorpha: A Resource for Invasive Species Research.</title>
        <authorList>
            <person name="McCartney M.A."/>
            <person name="Auch B."/>
            <person name="Kono T."/>
            <person name="Mallez S."/>
            <person name="Zhang Y."/>
            <person name="Obille A."/>
            <person name="Becker A."/>
            <person name="Abrahante J.E."/>
            <person name="Garbe J."/>
            <person name="Badalamenti J.P."/>
            <person name="Herman A."/>
            <person name="Mangelson H."/>
            <person name="Liachko I."/>
            <person name="Sullivan S."/>
            <person name="Sone E.D."/>
            <person name="Koren S."/>
            <person name="Silverstein K.A.T."/>
            <person name="Beckman K.B."/>
            <person name="Gohl D.M."/>
        </authorList>
    </citation>
    <scope>NUCLEOTIDE SEQUENCE</scope>
    <source>
        <strain evidence="1">Duluth1</strain>
        <tissue evidence="1">Whole animal</tissue>
    </source>
</reference>
<sequence length="111" mass="12641">MSNAVTQPFSSIHNTVDRCYHCMFEYLYSVAIYNNWCVLSHWKASEHGRKVVTKPDDHSDEWADIFSDIFGVACVPRVVSTSFNCNAFLVLVVVLLDEHDLDQSMDLLPKG</sequence>
<proteinExistence type="predicted"/>
<reference evidence="1" key="2">
    <citation type="submission" date="2020-11" db="EMBL/GenBank/DDBJ databases">
        <authorList>
            <person name="McCartney M.A."/>
            <person name="Auch B."/>
            <person name="Kono T."/>
            <person name="Mallez S."/>
            <person name="Becker A."/>
            <person name="Gohl D.M."/>
            <person name="Silverstein K.A.T."/>
            <person name="Koren S."/>
            <person name="Bechman K.B."/>
            <person name="Herman A."/>
            <person name="Abrahante J.E."/>
            <person name="Garbe J."/>
        </authorList>
    </citation>
    <scope>NUCLEOTIDE SEQUENCE</scope>
    <source>
        <strain evidence="1">Duluth1</strain>
        <tissue evidence="1">Whole animal</tissue>
    </source>
</reference>
<organism evidence="1 2">
    <name type="scientific">Dreissena polymorpha</name>
    <name type="common">Zebra mussel</name>
    <name type="synonym">Mytilus polymorpha</name>
    <dbReference type="NCBI Taxonomy" id="45954"/>
    <lineage>
        <taxon>Eukaryota</taxon>
        <taxon>Metazoa</taxon>
        <taxon>Spiralia</taxon>
        <taxon>Lophotrochozoa</taxon>
        <taxon>Mollusca</taxon>
        <taxon>Bivalvia</taxon>
        <taxon>Autobranchia</taxon>
        <taxon>Heteroconchia</taxon>
        <taxon>Euheterodonta</taxon>
        <taxon>Imparidentia</taxon>
        <taxon>Neoheterodontei</taxon>
        <taxon>Myida</taxon>
        <taxon>Dreissenoidea</taxon>
        <taxon>Dreissenidae</taxon>
        <taxon>Dreissena</taxon>
    </lineage>
</organism>
<comment type="caution">
    <text evidence="1">The sequence shown here is derived from an EMBL/GenBank/DDBJ whole genome shotgun (WGS) entry which is preliminary data.</text>
</comment>
<evidence type="ECO:0000313" key="1">
    <source>
        <dbReference type="EMBL" id="KAH3724630.1"/>
    </source>
</evidence>
<dbReference type="AlphaFoldDB" id="A0A9D4HN30"/>
<dbReference type="Proteomes" id="UP000828390">
    <property type="component" value="Unassembled WGS sequence"/>
</dbReference>
<gene>
    <name evidence="1" type="ORF">DPMN_050452</name>
</gene>
<name>A0A9D4HN30_DREPO</name>